<name>A0AA42FQG9_9GAMM</name>
<protein>
    <recommendedName>
        <fullName evidence="2">Surface presentation of antigen domain-containing protein</fullName>
    </recommendedName>
</protein>
<dbReference type="EMBL" id="JARRYG010000021">
    <property type="protein sequence ID" value="MDG4698020.1"/>
    <property type="molecule type" value="Genomic_DNA"/>
</dbReference>
<comment type="caution">
    <text evidence="3">The sequence shown here is derived from an EMBL/GenBank/DDBJ whole genome shotgun (WGS) entry which is preliminary data.</text>
</comment>
<dbReference type="Proteomes" id="UP001156701">
    <property type="component" value="Unassembled WGS sequence"/>
</dbReference>
<dbReference type="Pfam" id="PF02510">
    <property type="entry name" value="SPAN"/>
    <property type="match status" value="1"/>
</dbReference>
<feature type="region of interest" description="Disordered" evidence="1">
    <location>
        <begin position="433"/>
        <end position="462"/>
    </location>
</feature>
<dbReference type="InterPro" id="IPR056746">
    <property type="entry name" value="SPAN_dom"/>
</dbReference>
<dbReference type="AlphaFoldDB" id="A0AA42FQG9"/>
<sequence>MSAIKSLSSEKVINNTTELVGAIVKPTHGYNQQGKENANALSFQRLAKKVANVFAQKTLLKPKTQSDFASNTLCLGGQYTASMGIAEPVVSMPLRYLPQNTDHMMLETEPQNVLQVEALIVEHFTPQLEIDGTWLLNGESNPLLLEGNEEDSTLILGDVQDDLEDYTLSDDDIPLINMSGMPILHTHNSDAVLKPNSLLHSSGAMEGEATEQPVLNLFNNENDVKASVANKGQQHVFSTLLSPEKPFISEVITAEKMMGSPESIQTSSEGQSSNEHGVAALETMLEGHQPSVDEHAGISTERFMQILTKSEKNQSVLQENTNNDGANIARNSPMPVEVAMVPQAQVAVGTPASELSSTAQKVEQWIEHSNAIKNAQVNESSPRTLTYTFQQWKNAPSVTFELATKTDVIASTYSREVQHVLQDNKHLLSSEKNIYFRQEQERGQHDQQQKQRQQEQHQQEED</sequence>
<proteinExistence type="predicted"/>
<evidence type="ECO:0000313" key="4">
    <source>
        <dbReference type="EMBL" id="MDO7857435.1"/>
    </source>
</evidence>
<dbReference type="Proteomes" id="UP001176478">
    <property type="component" value="Unassembled WGS sequence"/>
</dbReference>
<evidence type="ECO:0000313" key="3">
    <source>
        <dbReference type="EMBL" id="MDG4698020.1"/>
    </source>
</evidence>
<reference evidence="4" key="2">
    <citation type="submission" date="2023-07" db="EMBL/GenBank/DDBJ databases">
        <authorList>
            <person name="Yang W."/>
            <person name="Chen J."/>
            <person name="Ji P."/>
            <person name="Hu F."/>
        </authorList>
    </citation>
    <scope>NUCLEOTIDE SEQUENCE</scope>
    <source>
        <strain evidence="4">CRE-138-0111</strain>
    </source>
</reference>
<organism evidence="3 5">
    <name type="scientific">Providencia huashanensis</name>
    <dbReference type="NCBI Taxonomy" id="3037798"/>
    <lineage>
        <taxon>Bacteria</taxon>
        <taxon>Pseudomonadati</taxon>
        <taxon>Pseudomonadota</taxon>
        <taxon>Gammaproteobacteria</taxon>
        <taxon>Enterobacterales</taxon>
        <taxon>Morganellaceae</taxon>
        <taxon>Providencia</taxon>
    </lineage>
</organism>
<keyword evidence="6" id="KW-1185">Reference proteome</keyword>
<evidence type="ECO:0000313" key="5">
    <source>
        <dbReference type="Proteomes" id="UP001156701"/>
    </source>
</evidence>
<evidence type="ECO:0000259" key="2">
    <source>
        <dbReference type="Pfam" id="PF02510"/>
    </source>
</evidence>
<feature type="compositionally biased region" description="Basic and acidic residues" evidence="1">
    <location>
        <begin position="438"/>
        <end position="462"/>
    </location>
</feature>
<accession>A0AA42FQG9</accession>
<gene>
    <name evidence="3" type="ORF">P7V44_17465</name>
    <name evidence="4" type="ORF">Q5E86_13980</name>
</gene>
<reference evidence="3" key="1">
    <citation type="submission" date="2023-03" db="EMBL/GenBank/DDBJ databases">
        <title>a new species belonging to Providencia genus.</title>
        <authorList>
            <person name="Yang W."/>
            <person name="Hu F."/>
            <person name="Shen S."/>
            <person name="Ding L."/>
            <person name="Yin D."/>
        </authorList>
    </citation>
    <scope>NUCLEOTIDE SEQUENCE</scope>
    <source>
        <strain evidence="3">CRE-3FA-0001</strain>
    </source>
</reference>
<evidence type="ECO:0000256" key="1">
    <source>
        <dbReference type="SAM" id="MobiDB-lite"/>
    </source>
</evidence>
<evidence type="ECO:0000313" key="6">
    <source>
        <dbReference type="Proteomes" id="UP001176478"/>
    </source>
</evidence>
<feature type="domain" description="Surface presentation of antigen" evidence="2">
    <location>
        <begin position="383"/>
        <end position="461"/>
    </location>
</feature>
<reference evidence="4" key="3">
    <citation type="journal article" date="2024" name="Int. J. Antimicrob. Agents">
        <title>Identification of a novel Providencia species showing multi-drug-resistant in three patients with hospital-acquired infection.</title>
        <authorList>
            <person name="Yang W."/>
            <person name="Chen J."/>
            <person name="Yang F."/>
            <person name="Ji P."/>
            <person name="Shen S."/>
            <person name="Yin D."/>
            <person name="Hu F."/>
        </authorList>
    </citation>
    <scope>NUCLEOTIDE SEQUENCE</scope>
    <source>
        <strain evidence="4">CRE-138-0111</strain>
    </source>
</reference>
<dbReference type="RefSeq" id="WP_210814112.1">
    <property type="nucleotide sequence ID" value="NZ_JARRYG010000021.1"/>
</dbReference>
<dbReference type="EMBL" id="JAUQTG010000008">
    <property type="protein sequence ID" value="MDO7857435.1"/>
    <property type="molecule type" value="Genomic_DNA"/>
</dbReference>